<feature type="domain" description="Xylose isomerase-like TIM barrel" evidence="4">
    <location>
        <begin position="54"/>
        <end position="285"/>
    </location>
</feature>
<proteinExistence type="inferred from homology"/>
<evidence type="ECO:0000256" key="1">
    <source>
        <dbReference type="ARBA" id="ARBA00023235"/>
    </source>
</evidence>
<sequence length="304" mass="33766">MKRREFIVSNGVAASVAVLGTASAQPAADAFTLRYAPHFAMFEKSAGDDLLDQLRFAASHGFRAWEDNPMMDRDVAVQTEIAREMERLKIEMGVISALKGMWKQVNFAGDDQDLRDEVLSRMKSVVEVAKRVNATYLTVVCGLLDPKLPIGYQTANCIDLLKRCCDIVQPHGMVMVLEPLNRKRNHPGVFLSESPHGYLICKAVNRSSCKLLFDIYHQQITEGNLIPNLDRCWDEIAYIQCADNPGRKEPGTGEINYANVFQHLAGKGYDGIIGMEHSNASKTIAGEQAVIDAYHLVDPVNRPS</sequence>
<dbReference type="InterPro" id="IPR050417">
    <property type="entry name" value="Sugar_Epim/Isomerase"/>
</dbReference>
<dbReference type="RefSeq" id="WP_145417313.1">
    <property type="nucleotide sequence ID" value="NZ_CP036526.1"/>
</dbReference>
<dbReference type="GO" id="GO:0008903">
    <property type="term" value="F:hydroxypyruvate isomerase activity"/>
    <property type="evidence" value="ECO:0007669"/>
    <property type="project" value="UniProtKB-EC"/>
</dbReference>
<dbReference type="InterPro" id="IPR026040">
    <property type="entry name" value="HyI-like"/>
</dbReference>
<dbReference type="SUPFAM" id="SSF51658">
    <property type="entry name" value="Xylose isomerase-like"/>
    <property type="match status" value="1"/>
</dbReference>
<comment type="similarity">
    <text evidence="2">Belongs to the hyi family.</text>
</comment>
<evidence type="ECO:0000259" key="4">
    <source>
        <dbReference type="Pfam" id="PF01261"/>
    </source>
</evidence>
<organism evidence="5 6">
    <name type="scientific">Stieleria marina</name>
    <dbReference type="NCBI Taxonomy" id="1930275"/>
    <lineage>
        <taxon>Bacteria</taxon>
        <taxon>Pseudomonadati</taxon>
        <taxon>Planctomycetota</taxon>
        <taxon>Planctomycetia</taxon>
        <taxon>Pirellulales</taxon>
        <taxon>Pirellulaceae</taxon>
        <taxon>Stieleria</taxon>
    </lineage>
</organism>
<keyword evidence="1 2" id="KW-0413">Isomerase</keyword>
<name>A0A517NRJ0_9BACT</name>
<dbReference type="PANTHER" id="PTHR43489">
    <property type="entry name" value="ISOMERASE"/>
    <property type="match status" value="1"/>
</dbReference>
<dbReference type="InterPro" id="IPR036237">
    <property type="entry name" value="Xyl_isomerase-like_sf"/>
</dbReference>
<evidence type="ECO:0000256" key="2">
    <source>
        <dbReference type="PIRNR" id="PIRNR006241"/>
    </source>
</evidence>
<evidence type="ECO:0000313" key="6">
    <source>
        <dbReference type="Proteomes" id="UP000319817"/>
    </source>
</evidence>
<dbReference type="InterPro" id="IPR013022">
    <property type="entry name" value="Xyl_isomerase-like_TIM-brl"/>
</dbReference>
<dbReference type="OrthoDB" id="9786584at2"/>
<feature type="active site" description="Proton donor/acceptor" evidence="3">
    <location>
        <position position="276"/>
    </location>
</feature>
<reference evidence="5 6" key="1">
    <citation type="submission" date="2019-02" db="EMBL/GenBank/DDBJ databases">
        <title>Deep-cultivation of Planctomycetes and their phenomic and genomic characterization uncovers novel biology.</title>
        <authorList>
            <person name="Wiegand S."/>
            <person name="Jogler M."/>
            <person name="Boedeker C."/>
            <person name="Pinto D."/>
            <person name="Vollmers J."/>
            <person name="Rivas-Marin E."/>
            <person name="Kohn T."/>
            <person name="Peeters S.H."/>
            <person name="Heuer A."/>
            <person name="Rast P."/>
            <person name="Oberbeckmann S."/>
            <person name="Bunk B."/>
            <person name="Jeske O."/>
            <person name="Meyerdierks A."/>
            <person name="Storesund J.E."/>
            <person name="Kallscheuer N."/>
            <person name="Luecker S."/>
            <person name="Lage O.M."/>
            <person name="Pohl T."/>
            <person name="Merkel B.J."/>
            <person name="Hornburger P."/>
            <person name="Mueller R.-W."/>
            <person name="Bruemmer F."/>
            <person name="Labrenz M."/>
            <person name="Spormann A.M."/>
            <person name="Op den Camp H."/>
            <person name="Overmann J."/>
            <person name="Amann R."/>
            <person name="Jetten M.S.M."/>
            <person name="Mascher T."/>
            <person name="Medema M.H."/>
            <person name="Devos D.P."/>
            <person name="Kaster A.-K."/>
            <person name="Ovreas L."/>
            <person name="Rohde M."/>
            <person name="Galperin M.Y."/>
            <person name="Jogler C."/>
        </authorList>
    </citation>
    <scope>NUCLEOTIDE SEQUENCE [LARGE SCALE GENOMIC DNA]</scope>
    <source>
        <strain evidence="5 6">K23_9</strain>
    </source>
</reference>
<protein>
    <submittedName>
        <fullName evidence="5">Hydroxypyruvate isomerase</fullName>
        <ecNumber evidence="5">5.3.1.22</ecNumber>
    </submittedName>
</protein>
<dbReference type="Gene3D" id="3.20.20.150">
    <property type="entry name" value="Divalent-metal-dependent TIM barrel enzymes"/>
    <property type="match status" value="1"/>
</dbReference>
<dbReference type="Pfam" id="PF01261">
    <property type="entry name" value="AP_endonuc_2"/>
    <property type="match status" value="1"/>
</dbReference>
<evidence type="ECO:0000256" key="3">
    <source>
        <dbReference type="PIRSR" id="PIRSR006241-50"/>
    </source>
</evidence>
<accession>A0A517NRJ0</accession>
<dbReference type="Proteomes" id="UP000319817">
    <property type="component" value="Chromosome"/>
</dbReference>
<feature type="active site" description="Proton donor/acceptor" evidence="3">
    <location>
        <position position="178"/>
    </location>
</feature>
<dbReference type="EMBL" id="CP036526">
    <property type="protein sequence ID" value="QDT09715.1"/>
    <property type="molecule type" value="Genomic_DNA"/>
</dbReference>
<gene>
    <name evidence="5" type="primary">hyi_3</name>
    <name evidence="5" type="ORF">K239x_16650</name>
</gene>
<dbReference type="PIRSF" id="PIRSF006241">
    <property type="entry name" value="HyI"/>
    <property type="match status" value="1"/>
</dbReference>
<evidence type="ECO:0000313" key="5">
    <source>
        <dbReference type="EMBL" id="QDT09715.1"/>
    </source>
</evidence>
<keyword evidence="5" id="KW-0670">Pyruvate</keyword>
<keyword evidence="6" id="KW-1185">Reference proteome</keyword>
<dbReference type="AlphaFoldDB" id="A0A517NRJ0"/>
<dbReference type="EC" id="5.3.1.22" evidence="5"/>